<dbReference type="EMBL" id="AP021927">
    <property type="protein sequence ID" value="BBQ31928.1"/>
    <property type="molecule type" value="Genomic_DNA"/>
</dbReference>
<gene>
    <name evidence="2" type="ORF">WP2W18E01_35100</name>
</gene>
<protein>
    <submittedName>
        <fullName evidence="2">Uncharacterized protein</fullName>
    </submittedName>
</protein>
<name>A0A6S4T830_AERCA</name>
<keyword evidence="1" id="KW-1133">Transmembrane helix</keyword>
<keyword evidence="1" id="KW-0472">Membrane</keyword>
<reference evidence="2 3" key="1">
    <citation type="submission" date="2019-12" db="EMBL/GenBank/DDBJ databases">
        <title>complete genome sequences of Aeromonas caviae str. WP2-W18-ESBL-01 isolated from wastewater treatment plant effluent.</title>
        <authorList>
            <person name="Sekizuka T."/>
            <person name="Itokawa K."/>
            <person name="Yatsu K."/>
            <person name="Inamine Y."/>
            <person name="Kuroda M."/>
        </authorList>
    </citation>
    <scope>NUCLEOTIDE SEQUENCE [LARGE SCALE GENOMIC DNA]</scope>
    <source>
        <strain evidence="2 3">WP2-W18-ESBL-01</strain>
    </source>
</reference>
<dbReference type="AlphaFoldDB" id="A0A6S4T830"/>
<keyword evidence="1" id="KW-0812">Transmembrane</keyword>
<feature type="transmembrane region" description="Helical" evidence="1">
    <location>
        <begin position="21"/>
        <end position="39"/>
    </location>
</feature>
<accession>A0A6S4T830</accession>
<sequence>MKSFDVVSTLLIGANRLSISAWNHIGIMLAMSVTGIWGWKV</sequence>
<dbReference type="Proteomes" id="UP000515756">
    <property type="component" value="Chromosome"/>
</dbReference>
<evidence type="ECO:0000313" key="2">
    <source>
        <dbReference type="EMBL" id="BBQ31928.1"/>
    </source>
</evidence>
<evidence type="ECO:0000313" key="3">
    <source>
        <dbReference type="Proteomes" id="UP000515756"/>
    </source>
</evidence>
<dbReference type="RefSeq" id="WP_017409335.1">
    <property type="nucleotide sequence ID" value="NZ_AP021927.1"/>
</dbReference>
<evidence type="ECO:0000256" key="1">
    <source>
        <dbReference type="SAM" id="Phobius"/>
    </source>
</evidence>
<organism evidence="2 3">
    <name type="scientific">Aeromonas caviae</name>
    <name type="common">Aeromonas punctata</name>
    <dbReference type="NCBI Taxonomy" id="648"/>
    <lineage>
        <taxon>Bacteria</taxon>
        <taxon>Pseudomonadati</taxon>
        <taxon>Pseudomonadota</taxon>
        <taxon>Gammaproteobacteria</taxon>
        <taxon>Aeromonadales</taxon>
        <taxon>Aeromonadaceae</taxon>
        <taxon>Aeromonas</taxon>
    </lineage>
</organism>
<proteinExistence type="predicted"/>